<proteinExistence type="predicted"/>
<accession>A0A5C6A0A6</accession>
<protein>
    <submittedName>
        <fullName evidence="1">Uncharacterized protein</fullName>
    </submittedName>
</protein>
<evidence type="ECO:0000313" key="1">
    <source>
        <dbReference type="EMBL" id="TWT93254.1"/>
    </source>
</evidence>
<dbReference type="Proteomes" id="UP000320176">
    <property type="component" value="Unassembled WGS sequence"/>
</dbReference>
<name>A0A5C6A0A6_9BACT</name>
<dbReference type="AlphaFoldDB" id="A0A5C6A0A6"/>
<comment type="caution">
    <text evidence="1">The sequence shown here is derived from an EMBL/GenBank/DDBJ whole genome shotgun (WGS) entry which is preliminary data.</text>
</comment>
<sequence length="128" mass="13956">MELHISGGQITKPTTIFPTHAFDRIQAVGCLKKPSDRSDIGFLSVAGKLIRSNHTSILLQHKRFRGVNAPTIPHSQILSSHALGIRNPDAQNVSAVKTQGLPSGVSPRRSHPRLQLLIMRGVFIGKLL</sequence>
<keyword evidence="2" id="KW-1185">Reference proteome</keyword>
<reference evidence="1 2" key="1">
    <citation type="submission" date="2019-02" db="EMBL/GenBank/DDBJ databases">
        <title>Deep-cultivation of Planctomycetes and their phenomic and genomic characterization uncovers novel biology.</title>
        <authorList>
            <person name="Wiegand S."/>
            <person name="Jogler M."/>
            <person name="Boedeker C."/>
            <person name="Pinto D."/>
            <person name="Vollmers J."/>
            <person name="Rivas-Marin E."/>
            <person name="Kohn T."/>
            <person name="Peeters S.H."/>
            <person name="Heuer A."/>
            <person name="Rast P."/>
            <person name="Oberbeckmann S."/>
            <person name="Bunk B."/>
            <person name="Jeske O."/>
            <person name="Meyerdierks A."/>
            <person name="Storesund J.E."/>
            <person name="Kallscheuer N."/>
            <person name="Luecker S."/>
            <person name="Lage O.M."/>
            <person name="Pohl T."/>
            <person name="Merkel B.J."/>
            <person name="Hornburger P."/>
            <person name="Mueller R.-W."/>
            <person name="Bruemmer F."/>
            <person name="Labrenz M."/>
            <person name="Spormann A.M."/>
            <person name="Op Den Camp H."/>
            <person name="Overmann J."/>
            <person name="Amann R."/>
            <person name="Jetten M.S.M."/>
            <person name="Mascher T."/>
            <person name="Medema M.H."/>
            <person name="Devos D.P."/>
            <person name="Kaster A.-K."/>
            <person name="Ovreas L."/>
            <person name="Rohde M."/>
            <person name="Galperin M.Y."/>
            <person name="Jogler C."/>
        </authorList>
    </citation>
    <scope>NUCLEOTIDE SEQUENCE [LARGE SCALE GENOMIC DNA]</scope>
    <source>
        <strain evidence="1 2">Pla52n</strain>
    </source>
</reference>
<dbReference type="EMBL" id="SJPN01000009">
    <property type="protein sequence ID" value="TWT93254.1"/>
    <property type="molecule type" value="Genomic_DNA"/>
</dbReference>
<evidence type="ECO:0000313" key="2">
    <source>
        <dbReference type="Proteomes" id="UP000320176"/>
    </source>
</evidence>
<gene>
    <name evidence="1" type="ORF">Pla52n_59120</name>
</gene>
<organism evidence="1 2">
    <name type="scientific">Stieleria varia</name>
    <dbReference type="NCBI Taxonomy" id="2528005"/>
    <lineage>
        <taxon>Bacteria</taxon>
        <taxon>Pseudomonadati</taxon>
        <taxon>Planctomycetota</taxon>
        <taxon>Planctomycetia</taxon>
        <taxon>Pirellulales</taxon>
        <taxon>Pirellulaceae</taxon>
        <taxon>Stieleria</taxon>
    </lineage>
</organism>